<accession>A0ABD1CID5</accession>
<evidence type="ECO:0000256" key="2">
    <source>
        <dbReference type="ARBA" id="ARBA00023002"/>
    </source>
</evidence>
<gene>
    <name evidence="4" type="ORF">pipiens_017111</name>
</gene>
<dbReference type="Gene3D" id="3.30.1370.60">
    <property type="entry name" value="Hypothetical oxidoreductase yiak, domain 2"/>
    <property type="match status" value="1"/>
</dbReference>
<evidence type="ECO:0000256" key="1">
    <source>
        <dbReference type="ARBA" id="ARBA00006056"/>
    </source>
</evidence>
<evidence type="ECO:0008006" key="6">
    <source>
        <dbReference type="Google" id="ProtNLM"/>
    </source>
</evidence>
<dbReference type="SUPFAM" id="SSF89733">
    <property type="entry name" value="L-sulfolactate dehydrogenase-like"/>
    <property type="match status" value="1"/>
</dbReference>
<dbReference type="InterPro" id="IPR043143">
    <property type="entry name" value="Mal/L-sulf/L-lact_DH-like_NADP"/>
</dbReference>
<feature type="region of interest" description="Disordered" evidence="3">
    <location>
        <begin position="28"/>
        <end position="49"/>
    </location>
</feature>
<evidence type="ECO:0000313" key="4">
    <source>
        <dbReference type="EMBL" id="KAL1376050.1"/>
    </source>
</evidence>
<keyword evidence="2" id="KW-0560">Oxidoreductase</keyword>
<proteinExistence type="inferred from homology"/>
<evidence type="ECO:0000256" key="3">
    <source>
        <dbReference type="SAM" id="MobiDB-lite"/>
    </source>
</evidence>
<comment type="caution">
    <text evidence="4">The sequence shown here is derived from an EMBL/GenBank/DDBJ whole genome shotgun (WGS) entry which is preliminary data.</text>
</comment>
<reference evidence="4 5" key="1">
    <citation type="submission" date="2024-05" db="EMBL/GenBank/DDBJ databases">
        <title>Culex pipiens pipiens assembly and annotation.</title>
        <authorList>
            <person name="Alout H."/>
            <person name="Durand T."/>
        </authorList>
    </citation>
    <scope>NUCLEOTIDE SEQUENCE [LARGE SCALE GENOMIC DNA]</scope>
    <source>
        <strain evidence="4">HA-2024</strain>
        <tissue evidence="4">Whole body</tissue>
    </source>
</reference>
<protein>
    <recommendedName>
        <fullName evidence="6">Malate dehydrogenase</fullName>
    </recommendedName>
</protein>
<organism evidence="4 5">
    <name type="scientific">Culex pipiens pipiens</name>
    <name type="common">Northern house mosquito</name>
    <dbReference type="NCBI Taxonomy" id="38569"/>
    <lineage>
        <taxon>Eukaryota</taxon>
        <taxon>Metazoa</taxon>
        <taxon>Ecdysozoa</taxon>
        <taxon>Arthropoda</taxon>
        <taxon>Hexapoda</taxon>
        <taxon>Insecta</taxon>
        <taxon>Pterygota</taxon>
        <taxon>Neoptera</taxon>
        <taxon>Endopterygota</taxon>
        <taxon>Diptera</taxon>
        <taxon>Nematocera</taxon>
        <taxon>Culicoidea</taxon>
        <taxon>Culicidae</taxon>
        <taxon>Culicinae</taxon>
        <taxon>Culicini</taxon>
        <taxon>Culex</taxon>
        <taxon>Culex</taxon>
    </lineage>
</organism>
<dbReference type="Pfam" id="PF02615">
    <property type="entry name" value="Ldh_2"/>
    <property type="match status" value="1"/>
</dbReference>
<dbReference type="EMBL" id="JBEHCU010011969">
    <property type="protein sequence ID" value="KAL1376050.1"/>
    <property type="molecule type" value="Genomic_DNA"/>
</dbReference>
<evidence type="ECO:0000313" key="5">
    <source>
        <dbReference type="Proteomes" id="UP001562425"/>
    </source>
</evidence>
<dbReference type="InterPro" id="IPR003767">
    <property type="entry name" value="Malate/L-lactate_DH-like"/>
</dbReference>
<comment type="similarity">
    <text evidence="1">Belongs to the LDH2/MDH2 oxidoreductase family.</text>
</comment>
<dbReference type="Gene3D" id="1.10.1530.10">
    <property type="match status" value="1"/>
</dbReference>
<dbReference type="GO" id="GO:0016491">
    <property type="term" value="F:oxidoreductase activity"/>
    <property type="evidence" value="ECO:0007669"/>
    <property type="project" value="UniProtKB-KW"/>
</dbReference>
<dbReference type="InterPro" id="IPR036111">
    <property type="entry name" value="Mal/L-sulfo/L-lacto_DH-like_sf"/>
</dbReference>
<dbReference type="Proteomes" id="UP001562425">
    <property type="component" value="Unassembled WGS sequence"/>
</dbReference>
<name>A0ABD1CID5_CULPP</name>
<dbReference type="AlphaFoldDB" id="A0ABD1CID5"/>
<dbReference type="PANTHER" id="PTHR11091:SF0">
    <property type="entry name" value="MALATE DEHYDROGENASE"/>
    <property type="match status" value="1"/>
</dbReference>
<sequence length="451" mass="48440">MLAASAVVHRHVASASLRRVLVAVSPHAPSQQPQDFQRHRHHHHDAGSSCSTVAFGPRWGQEANLVGAAGFYRSSVFLQRSSATEQRRTMAALVKPRLVAVEEARRFMVDCLVKSHTPLSHAQQQADLLVEADYRGHFSHGMNRLEMYINDLHKNACNGAAVPTVLNETPATAWVDGNNGLGAVVGNFCMDLAIKKAKEVGVGWVCAKRSNHYGIAGHYTLHAMKQGCIGMSMTNTSPLASPTRSKDAALGTNPISVGAPAENGDGFVLDMATTAVAVGKIEIQRRKGEPVPHGWAQDPEGHPTTDANVAFDTGCLMPLGGTELTSGYKGYGLAAMVEVFCGIMAGSNYSTKVRKWTHAGADTEADLGQCFVAINPACFAPGFEGRMSDLNSILRNMPRTDESKPVLVAGDPERIHIKKVDEEGGLGYHENQIKTCTQLSERLGVKPIAFV</sequence>
<dbReference type="InterPro" id="IPR043144">
    <property type="entry name" value="Mal/L-sulf/L-lact_DH-like_ah"/>
</dbReference>
<keyword evidence="5" id="KW-1185">Reference proteome</keyword>
<dbReference type="PANTHER" id="PTHR11091">
    <property type="entry name" value="OXIDOREDUCTASE-RELATED"/>
    <property type="match status" value="1"/>
</dbReference>